<name>A0A517R4D9_9PLAN</name>
<keyword evidence="1" id="KW-0812">Transmembrane</keyword>
<protein>
    <submittedName>
        <fullName evidence="3">CAAX amino terminal protease self-immunity</fullName>
    </submittedName>
</protein>
<sequence>MKPLKLVHSRFIRAFRSGLTLGDLLQLAGCLGGFSLIAVPLGLATGLLRLAPPADAISTLLLYIPASFVLPSLIEETIFRVLFIPHPSERVSERRLRLACAVSLILFVLWHPMNAALFAPWTKPLFFRLDFLVIAAILGVGATYLYRRTGSVWAPVLFHWIIVLAWKLGLGGSVITFGPPTA</sequence>
<proteinExistence type="predicted"/>
<keyword evidence="1" id="KW-0472">Membrane</keyword>
<evidence type="ECO:0000256" key="1">
    <source>
        <dbReference type="SAM" id="Phobius"/>
    </source>
</evidence>
<dbReference type="GO" id="GO:0004175">
    <property type="term" value="F:endopeptidase activity"/>
    <property type="evidence" value="ECO:0007669"/>
    <property type="project" value="UniProtKB-ARBA"/>
</dbReference>
<dbReference type="RefSeq" id="WP_145364830.1">
    <property type="nucleotide sequence ID" value="NZ_CP036268.1"/>
</dbReference>
<dbReference type="OrthoDB" id="5141003at2"/>
<evidence type="ECO:0000259" key="2">
    <source>
        <dbReference type="Pfam" id="PF02517"/>
    </source>
</evidence>
<feature type="transmembrane region" description="Helical" evidence="1">
    <location>
        <begin position="157"/>
        <end position="177"/>
    </location>
</feature>
<dbReference type="GO" id="GO:0006508">
    <property type="term" value="P:proteolysis"/>
    <property type="evidence" value="ECO:0007669"/>
    <property type="project" value="UniProtKB-KW"/>
</dbReference>
<accession>A0A517R4D9</accession>
<feature type="transmembrane region" description="Helical" evidence="1">
    <location>
        <begin position="56"/>
        <end position="74"/>
    </location>
</feature>
<evidence type="ECO:0000313" key="3">
    <source>
        <dbReference type="EMBL" id="QDT38749.1"/>
    </source>
</evidence>
<keyword evidence="3" id="KW-0378">Hydrolase</keyword>
<dbReference type="GO" id="GO:0080120">
    <property type="term" value="P:CAAX-box protein maturation"/>
    <property type="evidence" value="ECO:0007669"/>
    <property type="project" value="UniProtKB-ARBA"/>
</dbReference>
<organism evidence="3 4">
    <name type="scientific">Stratiformator vulcanicus</name>
    <dbReference type="NCBI Taxonomy" id="2527980"/>
    <lineage>
        <taxon>Bacteria</taxon>
        <taxon>Pseudomonadati</taxon>
        <taxon>Planctomycetota</taxon>
        <taxon>Planctomycetia</taxon>
        <taxon>Planctomycetales</taxon>
        <taxon>Planctomycetaceae</taxon>
        <taxon>Stratiformator</taxon>
    </lineage>
</organism>
<reference evidence="3 4" key="1">
    <citation type="submission" date="2019-02" db="EMBL/GenBank/DDBJ databases">
        <title>Deep-cultivation of Planctomycetes and their phenomic and genomic characterization uncovers novel biology.</title>
        <authorList>
            <person name="Wiegand S."/>
            <person name="Jogler M."/>
            <person name="Boedeker C."/>
            <person name="Pinto D."/>
            <person name="Vollmers J."/>
            <person name="Rivas-Marin E."/>
            <person name="Kohn T."/>
            <person name="Peeters S.H."/>
            <person name="Heuer A."/>
            <person name="Rast P."/>
            <person name="Oberbeckmann S."/>
            <person name="Bunk B."/>
            <person name="Jeske O."/>
            <person name="Meyerdierks A."/>
            <person name="Storesund J.E."/>
            <person name="Kallscheuer N."/>
            <person name="Luecker S."/>
            <person name="Lage O.M."/>
            <person name="Pohl T."/>
            <person name="Merkel B.J."/>
            <person name="Hornburger P."/>
            <person name="Mueller R.-W."/>
            <person name="Bruemmer F."/>
            <person name="Labrenz M."/>
            <person name="Spormann A.M."/>
            <person name="Op den Camp H."/>
            <person name="Overmann J."/>
            <person name="Amann R."/>
            <person name="Jetten M.S.M."/>
            <person name="Mascher T."/>
            <person name="Medema M.H."/>
            <person name="Devos D.P."/>
            <person name="Kaster A.-K."/>
            <person name="Ovreas L."/>
            <person name="Rohde M."/>
            <person name="Galperin M.Y."/>
            <person name="Jogler C."/>
        </authorList>
    </citation>
    <scope>NUCLEOTIDE SEQUENCE [LARGE SCALE GENOMIC DNA]</scope>
    <source>
        <strain evidence="3 4">Pan189</strain>
    </source>
</reference>
<dbReference type="Pfam" id="PF02517">
    <property type="entry name" value="Rce1-like"/>
    <property type="match status" value="1"/>
</dbReference>
<dbReference type="Proteomes" id="UP000317318">
    <property type="component" value="Chromosome"/>
</dbReference>
<feature type="transmembrane region" description="Helical" evidence="1">
    <location>
        <begin position="21"/>
        <end position="44"/>
    </location>
</feature>
<keyword evidence="3" id="KW-0645">Protease</keyword>
<evidence type="ECO:0000313" key="4">
    <source>
        <dbReference type="Proteomes" id="UP000317318"/>
    </source>
</evidence>
<feature type="transmembrane region" description="Helical" evidence="1">
    <location>
        <begin position="95"/>
        <end position="113"/>
    </location>
</feature>
<dbReference type="AlphaFoldDB" id="A0A517R4D9"/>
<keyword evidence="1" id="KW-1133">Transmembrane helix</keyword>
<keyword evidence="4" id="KW-1185">Reference proteome</keyword>
<dbReference type="KEGG" id="svp:Pan189_31460"/>
<feature type="domain" description="CAAX prenyl protease 2/Lysostaphin resistance protein A-like" evidence="2">
    <location>
        <begin position="59"/>
        <end position="162"/>
    </location>
</feature>
<gene>
    <name evidence="3" type="ORF">Pan189_31460</name>
</gene>
<dbReference type="EMBL" id="CP036268">
    <property type="protein sequence ID" value="QDT38749.1"/>
    <property type="molecule type" value="Genomic_DNA"/>
</dbReference>
<dbReference type="InterPro" id="IPR003675">
    <property type="entry name" value="Rce1/LyrA-like_dom"/>
</dbReference>
<feature type="transmembrane region" description="Helical" evidence="1">
    <location>
        <begin position="125"/>
        <end position="145"/>
    </location>
</feature>